<dbReference type="Pfam" id="PF08388">
    <property type="entry name" value="GIIM"/>
    <property type="match status" value="1"/>
</dbReference>
<protein>
    <submittedName>
        <fullName evidence="3">Group II intron reverse transcriptase/maturase</fullName>
    </submittedName>
</protein>
<keyword evidence="3" id="KW-0808">Transferase</keyword>
<dbReference type="PROSITE" id="PS50878">
    <property type="entry name" value="RT_POL"/>
    <property type="match status" value="1"/>
</dbReference>
<dbReference type="InterPro" id="IPR030931">
    <property type="entry name" value="Group_II_RT_mat"/>
</dbReference>
<keyword evidence="3" id="KW-0548">Nucleotidyltransferase</keyword>
<dbReference type="NCBIfam" id="TIGR04416">
    <property type="entry name" value="group_II_RT_mat"/>
    <property type="match status" value="1"/>
</dbReference>
<evidence type="ECO:0000313" key="3">
    <source>
        <dbReference type="EMBL" id="OXE50300.1"/>
    </source>
</evidence>
<accession>A0A227KPX6</accession>
<evidence type="ECO:0000256" key="1">
    <source>
        <dbReference type="ARBA" id="ARBA00034120"/>
    </source>
</evidence>
<evidence type="ECO:0000313" key="4">
    <source>
        <dbReference type="Proteomes" id="UP000214610"/>
    </source>
</evidence>
<dbReference type="Gene3D" id="3.30.70.270">
    <property type="match status" value="1"/>
</dbReference>
<name>A0A227KPX6_9BURK</name>
<dbReference type="Proteomes" id="UP000214610">
    <property type="component" value="Unassembled WGS sequence"/>
</dbReference>
<proteinExistence type="inferred from homology"/>
<evidence type="ECO:0000259" key="2">
    <source>
        <dbReference type="PROSITE" id="PS50878"/>
    </source>
</evidence>
<dbReference type="PANTHER" id="PTHR34047">
    <property type="entry name" value="NUCLEAR INTRON MATURASE 1, MITOCHONDRIAL-RELATED"/>
    <property type="match status" value="1"/>
</dbReference>
<comment type="similarity">
    <text evidence="1">Belongs to the bacterial reverse transcriptase family.</text>
</comment>
<comment type="caution">
    <text evidence="3">The sequence shown here is derived from an EMBL/GenBank/DDBJ whole genome shotgun (WGS) entry which is preliminary data.</text>
</comment>
<dbReference type="CDD" id="cd01651">
    <property type="entry name" value="RT_G2_intron"/>
    <property type="match status" value="1"/>
</dbReference>
<dbReference type="InterPro" id="IPR000477">
    <property type="entry name" value="RT_dom"/>
</dbReference>
<gene>
    <name evidence="3" type="ORF">ADH67_04745</name>
</gene>
<dbReference type="InterPro" id="IPR043502">
    <property type="entry name" value="DNA/RNA_pol_sf"/>
</dbReference>
<dbReference type="PANTHER" id="PTHR34047:SF8">
    <property type="entry name" value="PROTEIN YKFC"/>
    <property type="match status" value="1"/>
</dbReference>
<dbReference type="GO" id="GO:0003964">
    <property type="term" value="F:RNA-directed DNA polymerase activity"/>
    <property type="evidence" value="ECO:0007669"/>
    <property type="project" value="UniProtKB-KW"/>
</dbReference>
<dbReference type="Pfam" id="PF00078">
    <property type="entry name" value="RVT_1"/>
    <property type="match status" value="1"/>
</dbReference>
<dbReference type="SUPFAM" id="SSF56672">
    <property type="entry name" value="DNA/RNA polymerases"/>
    <property type="match status" value="1"/>
</dbReference>
<keyword evidence="3" id="KW-0695">RNA-directed DNA polymerase</keyword>
<dbReference type="GeneID" id="78361852"/>
<feature type="domain" description="Reverse transcriptase" evidence="2">
    <location>
        <begin position="55"/>
        <end position="284"/>
    </location>
</feature>
<dbReference type="AlphaFoldDB" id="A0A227KPX6"/>
<organism evidence="3 4">
    <name type="scientific">Turicimonas muris</name>
    <dbReference type="NCBI Taxonomy" id="1796652"/>
    <lineage>
        <taxon>Bacteria</taxon>
        <taxon>Pseudomonadati</taxon>
        <taxon>Pseudomonadota</taxon>
        <taxon>Betaproteobacteria</taxon>
        <taxon>Burkholderiales</taxon>
        <taxon>Sutterellaceae</taxon>
        <taxon>Turicimonas</taxon>
    </lineage>
</organism>
<dbReference type="EMBL" id="NHMP01000002">
    <property type="protein sequence ID" value="OXE50300.1"/>
    <property type="molecule type" value="Genomic_DNA"/>
</dbReference>
<dbReference type="InterPro" id="IPR043128">
    <property type="entry name" value="Rev_trsase/Diguanyl_cyclase"/>
</dbReference>
<dbReference type="RefSeq" id="WP_066591653.1">
    <property type="nucleotide sequence ID" value="NZ_CAJTBZ010000005.1"/>
</dbReference>
<sequence length="441" mass="51492">MSSETFGEITLERILARGNLMQALKKVEANKGSCGVDGMETSELRAYFKSNPGKLTEQILQGTFKPSPIRRVYIPKDNGEQRPLGIPTVIDRFVQQAIALVLSEEYEKIFVDHSYGFRPNRDCRQAVRRAMEHIREGYEWVIDIDLRKFFDTVNHDFLVQLLSRRIRDGRVISLIHKFLRAPISEEGKVGKANRLGCPQGGVISPVCANVVLHELDIKLREKNMRACRYADDAVIFCKSRKAAERALKWIKKFIESKLHLRVNEDKTKILKVGSPDVQFLGFSFTTKVSKAKKMKFPQYRYFPTVHVKKRKKLKESLRILLDRRARGGIDRIKRKLRLKLRGWANYFKKAVPISWVQDLDSWIRRRVRQLLWKQWKKPANRYRELKLRWNKAPNVEKFAYSSNRYWHIVTCRPLQTGLSNNVLESEGWYSLEKALRTASGT</sequence>
<dbReference type="InterPro" id="IPR051083">
    <property type="entry name" value="GrpII_Intron_Splice-Mob/Def"/>
</dbReference>
<keyword evidence="4" id="KW-1185">Reference proteome</keyword>
<reference evidence="4" key="1">
    <citation type="submission" date="2017-05" db="EMBL/GenBank/DDBJ databases">
        <title>Improved OligoMM genomes.</title>
        <authorList>
            <person name="Garzetti D."/>
        </authorList>
    </citation>
    <scope>NUCLEOTIDE SEQUENCE [LARGE SCALE GENOMIC DNA]</scope>
    <source>
        <strain evidence="4">YL45</strain>
    </source>
</reference>
<dbReference type="InterPro" id="IPR013597">
    <property type="entry name" value="Mat_intron_G2"/>
</dbReference>